<proteinExistence type="predicted"/>
<dbReference type="InterPro" id="IPR011047">
    <property type="entry name" value="Quinoprotein_ADH-like_sf"/>
</dbReference>
<reference evidence="2 3" key="1">
    <citation type="journal article" name="Sci. Rep.">
        <title>Genome-scale phylogenetic analyses confirm Olpidium as the closest living zoosporic fungus to the non-flagellated, terrestrial fungi.</title>
        <authorList>
            <person name="Chang Y."/>
            <person name="Rochon D."/>
            <person name="Sekimoto S."/>
            <person name="Wang Y."/>
            <person name="Chovatia M."/>
            <person name="Sandor L."/>
            <person name="Salamov A."/>
            <person name="Grigoriev I.V."/>
            <person name="Stajich J.E."/>
            <person name="Spatafora J.W."/>
        </authorList>
    </citation>
    <scope>NUCLEOTIDE SEQUENCE [LARGE SCALE GENOMIC DNA]</scope>
    <source>
        <strain evidence="2">S191</strain>
    </source>
</reference>
<feature type="compositionally biased region" description="Acidic residues" evidence="1">
    <location>
        <begin position="459"/>
        <end position="480"/>
    </location>
</feature>
<sequence length="941" mass="97351">MAEGERRPGWSSFPADHEQQQKHYQHPQHQEQHRDPAESDAGRQRRISFQQLQQLFAGNGVPQGQLFAGGGVPQGQPLPPPAPSPHHGAQPPASLAALLAEPPSGPPPATARNPFAFSAASQPPPSLSSSPSAASPLAGWVTFGGEDEAKPRPTALRESFGGDGSTVGGVSSNPFLNAAGLRTTADQFSPNGAAARGSGSPPERGAPVERPRPPTAGSPCQLGAEGATRQRARTCTSTSGVVFAARSLSPGRSAFLNGLPTVDTSGNPRGGGGSSTQSSPGGFGFRERGVGGGGSGSTSPLSGADPARTLRTRGRSVSGLAQQFGAASLSSLPTLPSGSSTRAGEPPVARSKPMLAPPPVAPKPAAVPGQHSRTHTPMDQVSSFGSPSPSTELTIPLGRAAPVEKRTRPLSRPLPTLLSAKGGDSSLDGSAPVNVGASPTTTTEWENPFADGEAREDTDSLDDADDDDIRDLGYDSDDLEEGRGQRSGVADNNPFADAYGAEDSLLFRSSSGVASRYKHAPPSYRGPRTPATPAQASRQASAAPADLRPAGRRIRADVRAAKSTATTAAPVGGAFRARERFCSASGRREASASSEAGLAGACPAGGRRGRGGGASAAAPAAERELGGIRRGPARCARVGPVTRRAGPGRGLRRLAAERPRLDPRGRRGGVRDRRSRSRRTVEQPVGAVPLLPRTTAQRTRALLRGVWGQRLHVPAEHARVVAGQRGERPHDIARRPPRHGHGVPAREGRRRRGPVPVGRPVGRADLGPRHVYRGDPREEGHGARLRRHPHPPSAADGGPVDAGRERDPPDVAARLAAAGRLRRVPAGEAAVEVYTPLDETRSVLAARVDVGAAAGGVNALAPLPLDPSRVFSGHDCGKIVAWGAESRAMLFVVNASVYRITAMVGVGDRYLWTGFQTGKIYVYDTRPAASAAPLSGGGGCG</sequence>
<feature type="compositionally biased region" description="Low complexity" evidence="1">
    <location>
        <begin position="110"/>
        <end position="138"/>
    </location>
</feature>
<feature type="compositionally biased region" description="Low complexity" evidence="1">
    <location>
        <begin position="325"/>
        <end position="341"/>
    </location>
</feature>
<feature type="compositionally biased region" description="Polar residues" evidence="1">
    <location>
        <begin position="375"/>
        <end position="393"/>
    </location>
</feature>
<feature type="compositionally biased region" description="Basic and acidic residues" evidence="1">
    <location>
        <begin position="654"/>
        <end position="672"/>
    </location>
</feature>
<dbReference type="AlphaFoldDB" id="A0A8H8DHZ0"/>
<protein>
    <submittedName>
        <fullName evidence="2">Uncharacterized protein</fullName>
    </submittedName>
</protein>
<feature type="region of interest" description="Disordered" evidence="1">
    <location>
        <begin position="1"/>
        <end position="495"/>
    </location>
</feature>
<feature type="non-terminal residue" evidence="2">
    <location>
        <position position="941"/>
    </location>
</feature>
<dbReference type="EMBL" id="JAEFCI010007532">
    <property type="protein sequence ID" value="KAG5459005.1"/>
    <property type="molecule type" value="Genomic_DNA"/>
</dbReference>
<comment type="caution">
    <text evidence="2">The sequence shown here is derived from an EMBL/GenBank/DDBJ whole genome shotgun (WGS) entry which is preliminary data.</text>
</comment>
<feature type="compositionally biased region" description="Polar residues" evidence="1">
    <location>
        <begin position="47"/>
        <end position="56"/>
    </location>
</feature>
<feature type="compositionally biased region" description="Basic and acidic residues" evidence="1">
    <location>
        <begin position="28"/>
        <end position="43"/>
    </location>
</feature>
<evidence type="ECO:0000256" key="1">
    <source>
        <dbReference type="SAM" id="MobiDB-lite"/>
    </source>
</evidence>
<feature type="compositionally biased region" description="Basic and acidic residues" evidence="1">
    <location>
        <begin position="721"/>
        <end position="734"/>
    </location>
</feature>
<keyword evidence="3" id="KW-1185">Reference proteome</keyword>
<name>A0A8H8DHZ0_9FUNG</name>
<feature type="compositionally biased region" description="Low complexity" evidence="1">
    <location>
        <begin position="529"/>
        <end position="545"/>
    </location>
</feature>
<gene>
    <name evidence="2" type="ORF">BJ554DRAFT_670</name>
</gene>
<organism evidence="2 3">
    <name type="scientific">Olpidium bornovanus</name>
    <dbReference type="NCBI Taxonomy" id="278681"/>
    <lineage>
        <taxon>Eukaryota</taxon>
        <taxon>Fungi</taxon>
        <taxon>Fungi incertae sedis</taxon>
        <taxon>Olpidiomycota</taxon>
        <taxon>Olpidiomycotina</taxon>
        <taxon>Olpidiomycetes</taxon>
        <taxon>Olpidiales</taxon>
        <taxon>Olpidiaceae</taxon>
        <taxon>Olpidium</taxon>
    </lineage>
</organism>
<evidence type="ECO:0000313" key="3">
    <source>
        <dbReference type="Proteomes" id="UP000673691"/>
    </source>
</evidence>
<evidence type="ECO:0000313" key="2">
    <source>
        <dbReference type="EMBL" id="KAG5459005.1"/>
    </source>
</evidence>
<dbReference type="OrthoDB" id="2248459at2759"/>
<feature type="region of interest" description="Disordered" evidence="1">
    <location>
        <begin position="513"/>
        <end position="568"/>
    </location>
</feature>
<dbReference type="Proteomes" id="UP000673691">
    <property type="component" value="Unassembled WGS sequence"/>
</dbReference>
<feature type="compositionally biased region" description="Low complexity" evidence="1">
    <location>
        <begin position="85"/>
        <end position="102"/>
    </location>
</feature>
<feature type="compositionally biased region" description="Low complexity" evidence="1">
    <location>
        <begin position="410"/>
        <end position="419"/>
    </location>
</feature>
<accession>A0A8H8DHZ0</accession>
<feature type="region of interest" description="Disordered" evidence="1">
    <location>
        <begin position="721"/>
        <end position="807"/>
    </location>
</feature>
<dbReference type="SUPFAM" id="SSF50998">
    <property type="entry name" value="Quinoprotein alcohol dehydrogenase-like"/>
    <property type="match status" value="1"/>
</dbReference>
<feature type="region of interest" description="Disordered" evidence="1">
    <location>
        <begin position="639"/>
        <end position="682"/>
    </location>
</feature>
<feature type="compositionally biased region" description="Basic and acidic residues" evidence="1">
    <location>
        <begin position="766"/>
        <end position="782"/>
    </location>
</feature>
<feature type="compositionally biased region" description="Low complexity" evidence="1">
    <location>
        <begin position="754"/>
        <end position="763"/>
    </location>
</feature>